<keyword evidence="2" id="KW-1185">Reference proteome</keyword>
<dbReference type="AlphaFoldDB" id="A0A2A6B7T1"/>
<evidence type="ECO:0000313" key="1">
    <source>
        <dbReference type="EnsemblMetazoa" id="PPA35497.1"/>
    </source>
</evidence>
<dbReference type="EnsemblMetazoa" id="PPA35497.1">
    <property type="protein sequence ID" value="PPA35497.1"/>
    <property type="gene ID" value="WBGene00273866"/>
</dbReference>
<protein>
    <submittedName>
        <fullName evidence="1">Uncharacterized protein</fullName>
    </submittedName>
</protein>
<evidence type="ECO:0000313" key="2">
    <source>
        <dbReference type="Proteomes" id="UP000005239"/>
    </source>
</evidence>
<organism evidence="1 2">
    <name type="scientific">Pristionchus pacificus</name>
    <name type="common">Parasitic nematode worm</name>
    <dbReference type="NCBI Taxonomy" id="54126"/>
    <lineage>
        <taxon>Eukaryota</taxon>
        <taxon>Metazoa</taxon>
        <taxon>Ecdysozoa</taxon>
        <taxon>Nematoda</taxon>
        <taxon>Chromadorea</taxon>
        <taxon>Rhabditida</taxon>
        <taxon>Rhabditina</taxon>
        <taxon>Diplogasteromorpha</taxon>
        <taxon>Diplogasteroidea</taxon>
        <taxon>Neodiplogasteridae</taxon>
        <taxon>Pristionchus</taxon>
    </lineage>
</organism>
<accession>A0A8R1YNV8</accession>
<gene>
    <name evidence="1" type="primary">WBGene00273866</name>
</gene>
<reference evidence="1" key="2">
    <citation type="submission" date="2022-06" db="UniProtKB">
        <authorList>
            <consortium name="EnsemblMetazoa"/>
        </authorList>
    </citation>
    <scope>IDENTIFICATION</scope>
    <source>
        <strain evidence="1">PS312</strain>
    </source>
</reference>
<accession>A0A2A6B7T1</accession>
<reference evidence="2" key="1">
    <citation type="journal article" date="2008" name="Nat. Genet.">
        <title>The Pristionchus pacificus genome provides a unique perspective on nematode lifestyle and parasitism.</title>
        <authorList>
            <person name="Dieterich C."/>
            <person name="Clifton S.W."/>
            <person name="Schuster L.N."/>
            <person name="Chinwalla A."/>
            <person name="Delehaunty K."/>
            <person name="Dinkelacker I."/>
            <person name="Fulton L."/>
            <person name="Fulton R."/>
            <person name="Godfrey J."/>
            <person name="Minx P."/>
            <person name="Mitreva M."/>
            <person name="Roeseler W."/>
            <person name="Tian H."/>
            <person name="Witte H."/>
            <person name="Yang S.P."/>
            <person name="Wilson R.K."/>
            <person name="Sommer R.J."/>
        </authorList>
    </citation>
    <scope>NUCLEOTIDE SEQUENCE [LARGE SCALE GENOMIC DNA]</scope>
    <source>
        <strain evidence="2">PS312</strain>
    </source>
</reference>
<dbReference type="Proteomes" id="UP000005239">
    <property type="component" value="Unassembled WGS sequence"/>
</dbReference>
<name>A0A2A6B7T1_PRIPA</name>
<proteinExistence type="predicted"/>
<sequence>MEWRKVSKIRFSFQIICIASHFITVSSISNLLLIFMSAGNSVSKISPDSKHDCGVRCSEMSIDSSTHFGKTFFRVSRRGEASFTFSFSSSHQDAFSTESLLRSALVTTVTSESSVMIMGFLYRLLTLKGSRLNGLLSAKWVMLIILLTIVEGTSQSFLQTYSQALQQSANTIHPLARYALLASSYLFECYEAAKFIIMISIGYRTHRFIRCAIFTKQATRMHRQGLKTIGFQVAFAVPNYTQGILRDATGKPISLSKKPEESLFSRYCSKV</sequence>